<evidence type="ECO:0000313" key="3">
    <source>
        <dbReference type="Proteomes" id="UP000799440"/>
    </source>
</evidence>
<proteinExistence type="predicted"/>
<protein>
    <recommendedName>
        <fullName evidence="4">GPI anchored protein</fullName>
    </recommendedName>
</protein>
<name>A0A6A6UY46_9PLEO</name>
<feature type="signal peptide" evidence="1">
    <location>
        <begin position="1"/>
        <end position="16"/>
    </location>
</feature>
<keyword evidence="1" id="KW-0732">Signal</keyword>
<evidence type="ECO:0000256" key="1">
    <source>
        <dbReference type="SAM" id="SignalP"/>
    </source>
</evidence>
<sequence>MFPLLVLSAFWGAAYAQSSARDPNLFSNYLRVCYGEDSVCEIAVDMRDECEQNAGSLSSPEYYKCVCEGGSVPVEQACQDCALFYSRLGTGFASMLSSQCSSRSFTVAPMPESVVSIQEARNATIDSTGGMDFTTDLPTLPTDIRDAISDLFPDTTFISSLNGMFTNLPKETAPRFGPTDGPFAGGETGNAASKFMLLGNVWTISAVSVGLMAVHGFM</sequence>
<keyword evidence="3" id="KW-1185">Reference proteome</keyword>
<evidence type="ECO:0000313" key="2">
    <source>
        <dbReference type="EMBL" id="KAF2742653.1"/>
    </source>
</evidence>
<evidence type="ECO:0008006" key="4">
    <source>
        <dbReference type="Google" id="ProtNLM"/>
    </source>
</evidence>
<dbReference type="OrthoDB" id="4590166at2759"/>
<feature type="chain" id="PRO_5025416270" description="GPI anchored protein" evidence="1">
    <location>
        <begin position="17"/>
        <end position="218"/>
    </location>
</feature>
<dbReference type="EMBL" id="MU006606">
    <property type="protein sequence ID" value="KAF2742653.1"/>
    <property type="molecule type" value="Genomic_DNA"/>
</dbReference>
<accession>A0A6A6UY46</accession>
<reference evidence="2" key="1">
    <citation type="journal article" date="2020" name="Stud. Mycol.">
        <title>101 Dothideomycetes genomes: a test case for predicting lifestyles and emergence of pathogens.</title>
        <authorList>
            <person name="Haridas S."/>
            <person name="Albert R."/>
            <person name="Binder M."/>
            <person name="Bloem J."/>
            <person name="Labutti K."/>
            <person name="Salamov A."/>
            <person name="Andreopoulos B."/>
            <person name="Baker S."/>
            <person name="Barry K."/>
            <person name="Bills G."/>
            <person name="Bluhm B."/>
            <person name="Cannon C."/>
            <person name="Castanera R."/>
            <person name="Culley D."/>
            <person name="Daum C."/>
            <person name="Ezra D."/>
            <person name="Gonzalez J."/>
            <person name="Henrissat B."/>
            <person name="Kuo A."/>
            <person name="Liang C."/>
            <person name="Lipzen A."/>
            <person name="Lutzoni F."/>
            <person name="Magnuson J."/>
            <person name="Mondo S."/>
            <person name="Nolan M."/>
            <person name="Ohm R."/>
            <person name="Pangilinan J."/>
            <person name="Park H.-J."/>
            <person name="Ramirez L."/>
            <person name="Alfaro M."/>
            <person name="Sun H."/>
            <person name="Tritt A."/>
            <person name="Yoshinaga Y."/>
            <person name="Zwiers L.-H."/>
            <person name="Turgeon B."/>
            <person name="Goodwin S."/>
            <person name="Spatafora J."/>
            <person name="Crous P."/>
            <person name="Grigoriev I."/>
        </authorList>
    </citation>
    <scope>NUCLEOTIDE SEQUENCE</scope>
    <source>
        <strain evidence="2">CBS 119925</strain>
    </source>
</reference>
<dbReference type="AlphaFoldDB" id="A0A6A6UY46"/>
<organism evidence="2 3">
    <name type="scientific">Sporormia fimetaria CBS 119925</name>
    <dbReference type="NCBI Taxonomy" id="1340428"/>
    <lineage>
        <taxon>Eukaryota</taxon>
        <taxon>Fungi</taxon>
        <taxon>Dikarya</taxon>
        <taxon>Ascomycota</taxon>
        <taxon>Pezizomycotina</taxon>
        <taxon>Dothideomycetes</taxon>
        <taxon>Pleosporomycetidae</taxon>
        <taxon>Pleosporales</taxon>
        <taxon>Sporormiaceae</taxon>
        <taxon>Sporormia</taxon>
    </lineage>
</organism>
<gene>
    <name evidence="2" type="ORF">M011DRAFT_481558</name>
</gene>
<dbReference type="Proteomes" id="UP000799440">
    <property type="component" value="Unassembled WGS sequence"/>
</dbReference>